<evidence type="ECO:0000313" key="4">
    <source>
        <dbReference type="Proteomes" id="UP000748067"/>
    </source>
</evidence>
<gene>
    <name evidence="1" type="ORF">PSAN_38070</name>
    <name evidence="2" type="ORF">SAMN04490179_3244</name>
</gene>
<sequence>MFVWSTALGQRLEARCYSRPHSAVAGAAGTLLCTVVVLRERDCHDRPASHNGAVCHEGFFVRLWLIVWVGLGWEISVCRSLRDEVTP</sequence>
<evidence type="ECO:0000313" key="1">
    <source>
        <dbReference type="EMBL" id="KAF2411363.1"/>
    </source>
</evidence>
<accession>A0A1G9ZRW7</accession>
<proteinExistence type="predicted"/>
<keyword evidence="4" id="KW-1185">Reference proteome</keyword>
<organism evidence="2 3">
    <name type="scientific">Pseudomonas antarctica</name>
    <dbReference type="NCBI Taxonomy" id="219572"/>
    <lineage>
        <taxon>Bacteria</taxon>
        <taxon>Pseudomonadati</taxon>
        <taxon>Pseudomonadota</taxon>
        <taxon>Gammaproteobacteria</taxon>
        <taxon>Pseudomonadales</taxon>
        <taxon>Pseudomonadaceae</taxon>
        <taxon>Pseudomonas</taxon>
    </lineage>
</organism>
<dbReference type="Proteomes" id="UP000748067">
    <property type="component" value="Unassembled WGS sequence"/>
</dbReference>
<dbReference type="AlphaFoldDB" id="A0A1G9ZRW7"/>
<reference evidence="2 3" key="2">
    <citation type="submission" date="2016-10" db="EMBL/GenBank/DDBJ databases">
        <authorList>
            <person name="de Groot N.N."/>
        </authorList>
    </citation>
    <scope>NUCLEOTIDE SEQUENCE [LARGE SCALE GENOMIC DNA]</scope>
    <source>
        <strain evidence="2 3">BS2772</strain>
    </source>
</reference>
<dbReference type="EMBL" id="LT629704">
    <property type="protein sequence ID" value="SDN23356.1"/>
    <property type="molecule type" value="Genomic_DNA"/>
</dbReference>
<evidence type="ECO:0000313" key="2">
    <source>
        <dbReference type="EMBL" id="SDN23356.1"/>
    </source>
</evidence>
<reference evidence="1 4" key="1">
    <citation type="submission" date="2015-01" db="EMBL/GenBank/DDBJ databases">
        <title>Genome Sequence of Pseudomonas antarctica CMS 35.</title>
        <authorList>
            <person name="Voget S."/>
            <person name="Chow J."/>
            <person name="Daniel R."/>
            <person name="Streit W."/>
        </authorList>
    </citation>
    <scope>NUCLEOTIDE SEQUENCE [LARGE SCALE GENOMIC DNA]</scope>
    <source>
        <strain evidence="1 4">CMS 35</strain>
    </source>
</reference>
<dbReference type="Proteomes" id="UP000182470">
    <property type="component" value="Chromosome I"/>
</dbReference>
<name>A0A1G9ZRW7_9PSED</name>
<dbReference type="EMBL" id="JXDI01000001">
    <property type="protein sequence ID" value="KAF2411363.1"/>
    <property type="molecule type" value="Genomic_DNA"/>
</dbReference>
<evidence type="ECO:0000313" key="3">
    <source>
        <dbReference type="Proteomes" id="UP000182470"/>
    </source>
</evidence>
<protein>
    <submittedName>
        <fullName evidence="2">Uncharacterized protein</fullName>
    </submittedName>
</protein>